<dbReference type="Gene3D" id="1.25.40.10">
    <property type="entry name" value="Tetratricopeptide repeat domain"/>
    <property type="match status" value="1"/>
</dbReference>
<name>R8BWW9_PHAM7</name>
<dbReference type="Proteomes" id="UP000014074">
    <property type="component" value="Unassembled WGS sequence"/>
</dbReference>
<dbReference type="AlphaFoldDB" id="R8BWW9"/>
<evidence type="ECO:0000313" key="1">
    <source>
        <dbReference type="EMBL" id="EOO03861.1"/>
    </source>
</evidence>
<dbReference type="HOGENOM" id="CLU_082178_0_0_1"/>
<dbReference type="RefSeq" id="XP_007911411.1">
    <property type="nucleotide sequence ID" value="XM_007913220.1"/>
</dbReference>
<protein>
    <submittedName>
        <fullName evidence="1">Uncharacterized protein</fullName>
    </submittedName>
</protein>
<dbReference type="OrthoDB" id="414698at2759"/>
<dbReference type="InterPro" id="IPR011990">
    <property type="entry name" value="TPR-like_helical_dom_sf"/>
</dbReference>
<dbReference type="GeneID" id="19326897"/>
<accession>R8BWW9</accession>
<sequence length="293" mass="33576">MVDGRFPWPRTEPVSHRSMLEEFFGTDENFTKAARVAWPALKALSNIGPDVIPDLTKVLPPPDDKAYPEQAIGLHVLIDQAPRVLFHGIDARWVSYFDKVVEELFDTQSKLPKKLQPWQPERWSDASFEYWVIVHSTWNSALTHRESVAKQQEALQMGEDNRVAIEKWSGKKDPARGDDSIRKDIYAFPKLVTVIDFHDFDTFEDVGFFMCKVTDVHKPVIDHFGRYPYRNAIEGRNSTDEEKIWIEKVDHFAEAPPDVAKRVREDIDAGKWTALGEGGSSFMTGLHINIHTS</sequence>
<keyword evidence="2" id="KW-1185">Reference proteome</keyword>
<evidence type="ECO:0000313" key="2">
    <source>
        <dbReference type="Proteomes" id="UP000014074"/>
    </source>
</evidence>
<gene>
    <name evidence="1" type="ORF">UCRPA7_626</name>
</gene>
<proteinExistence type="predicted"/>
<dbReference type="KEGG" id="tmn:UCRPA7_626"/>
<dbReference type="InterPro" id="IPR010323">
    <property type="entry name" value="DUF924"/>
</dbReference>
<organism evidence="1 2">
    <name type="scientific">Phaeoacremonium minimum (strain UCR-PA7)</name>
    <name type="common">Esca disease fungus</name>
    <name type="synonym">Togninia minima</name>
    <dbReference type="NCBI Taxonomy" id="1286976"/>
    <lineage>
        <taxon>Eukaryota</taxon>
        <taxon>Fungi</taxon>
        <taxon>Dikarya</taxon>
        <taxon>Ascomycota</taxon>
        <taxon>Pezizomycotina</taxon>
        <taxon>Sordariomycetes</taxon>
        <taxon>Sordariomycetidae</taxon>
        <taxon>Togniniales</taxon>
        <taxon>Togniniaceae</taxon>
        <taxon>Phaeoacremonium</taxon>
    </lineage>
</organism>
<reference evidence="2" key="1">
    <citation type="journal article" date="2013" name="Genome Announc.">
        <title>Draft genome sequence of the ascomycete Phaeoacremonium aleophilum strain UCR-PA7, a causal agent of the esca disease complex in grapevines.</title>
        <authorList>
            <person name="Blanco-Ulate B."/>
            <person name="Rolshausen P."/>
            <person name="Cantu D."/>
        </authorList>
    </citation>
    <scope>NUCLEOTIDE SEQUENCE [LARGE SCALE GENOMIC DNA]</scope>
    <source>
        <strain evidence="2">UCR-PA7</strain>
    </source>
</reference>
<dbReference type="EMBL" id="KB932812">
    <property type="protein sequence ID" value="EOO03861.1"/>
    <property type="molecule type" value="Genomic_DNA"/>
</dbReference>
<dbReference type="eggNOG" id="ENOG502SM9U">
    <property type="taxonomic scope" value="Eukaryota"/>
</dbReference>
<dbReference type="Pfam" id="PF06041">
    <property type="entry name" value="DUF924"/>
    <property type="match status" value="1"/>
</dbReference>
<dbReference type="SUPFAM" id="SSF48452">
    <property type="entry name" value="TPR-like"/>
    <property type="match status" value="1"/>
</dbReference>